<evidence type="ECO:0000313" key="1">
    <source>
        <dbReference type="EMBL" id="GHO98302.1"/>
    </source>
</evidence>
<name>A0A8J3N4K4_9CHLR</name>
<accession>A0A8J3N4K4</accession>
<dbReference type="AlphaFoldDB" id="A0A8J3N4K4"/>
<sequence>MARTRPWEVITQKAHTLHYYCQSIFGSMLLTEIVLHEHIECAHLFPQDS</sequence>
<dbReference type="RefSeq" id="WP_220209058.1">
    <property type="nucleotide sequence ID" value="NZ_BNJK01000002.1"/>
</dbReference>
<protein>
    <submittedName>
        <fullName evidence="1">Uncharacterized protein</fullName>
    </submittedName>
</protein>
<evidence type="ECO:0000313" key="2">
    <source>
        <dbReference type="Proteomes" id="UP000597444"/>
    </source>
</evidence>
<reference evidence="1" key="1">
    <citation type="submission" date="2020-10" db="EMBL/GenBank/DDBJ databases">
        <title>Taxonomic study of unclassified bacteria belonging to the class Ktedonobacteria.</title>
        <authorList>
            <person name="Yabe S."/>
            <person name="Wang C.M."/>
            <person name="Zheng Y."/>
            <person name="Sakai Y."/>
            <person name="Cavaletti L."/>
            <person name="Monciardini P."/>
            <person name="Donadio S."/>
        </authorList>
    </citation>
    <scope>NUCLEOTIDE SEQUENCE</scope>
    <source>
        <strain evidence="1">ID150040</strain>
    </source>
</reference>
<dbReference type="Proteomes" id="UP000597444">
    <property type="component" value="Unassembled WGS sequence"/>
</dbReference>
<organism evidence="1 2">
    <name type="scientific">Reticulibacter mediterranei</name>
    <dbReference type="NCBI Taxonomy" id="2778369"/>
    <lineage>
        <taxon>Bacteria</taxon>
        <taxon>Bacillati</taxon>
        <taxon>Chloroflexota</taxon>
        <taxon>Ktedonobacteria</taxon>
        <taxon>Ktedonobacterales</taxon>
        <taxon>Reticulibacteraceae</taxon>
        <taxon>Reticulibacter</taxon>
    </lineage>
</organism>
<gene>
    <name evidence="1" type="ORF">KSF_083500</name>
</gene>
<comment type="caution">
    <text evidence="1">The sequence shown here is derived from an EMBL/GenBank/DDBJ whole genome shotgun (WGS) entry which is preliminary data.</text>
</comment>
<proteinExistence type="predicted"/>
<dbReference type="EMBL" id="BNJK01000002">
    <property type="protein sequence ID" value="GHO98302.1"/>
    <property type="molecule type" value="Genomic_DNA"/>
</dbReference>
<keyword evidence="2" id="KW-1185">Reference proteome</keyword>